<dbReference type="Gene3D" id="2.60.120.650">
    <property type="entry name" value="Cupin"/>
    <property type="match status" value="1"/>
</dbReference>
<dbReference type="GO" id="GO:0005634">
    <property type="term" value="C:nucleus"/>
    <property type="evidence" value="ECO:0007669"/>
    <property type="project" value="TreeGrafter"/>
</dbReference>
<feature type="compositionally biased region" description="Basic and acidic residues" evidence="1">
    <location>
        <begin position="686"/>
        <end position="706"/>
    </location>
</feature>
<dbReference type="SMART" id="SM00558">
    <property type="entry name" value="JmjC"/>
    <property type="match status" value="1"/>
</dbReference>
<dbReference type="InterPro" id="IPR003349">
    <property type="entry name" value="JmjN"/>
</dbReference>
<accession>A0AAV1I6Q8</accession>
<feature type="region of interest" description="Disordered" evidence="1">
    <location>
        <begin position="682"/>
        <end position="706"/>
    </location>
</feature>
<evidence type="ECO:0000313" key="5">
    <source>
        <dbReference type="Proteomes" id="UP001314263"/>
    </source>
</evidence>
<dbReference type="Proteomes" id="UP001314263">
    <property type="component" value="Unassembled WGS sequence"/>
</dbReference>
<gene>
    <name evidence="4" type="ORF">CVIRNUC_005363</name>
</gene>
<comment type="caution">
    <text evidence="4">The sequence shown here is derived from an EMBL/GenBank/DDBJ whole genome shotgun (WGS) entry which is preliminary data.</text>
</comment>
<evidence type="ECO:0000259" key="3">
    <source>
        <dbReference type="PROSITE" id="PS51184"/>
    </source>
</evidence>
<feature type="domain" description="JmjC" evidence="3">
    <location>
        <begin position="138"/>
        <end position="304"/>
    </location>
</feature>
<feature type="compositionally biased region" description="Low complexity" evidence="1">
    <location>
        <begin position="530"/>
        <end position="548"/>
    </location>
</feature>
<feature type="compositionally biased region" description="Basic and acidic residues" evidence="1">
    <location>
        <begin position="410"/>
        <end position="423"/>
    </location>
</feature>
<name>A0AAV1I6Q8_9CHLO</name>
<organism evidence="4 5">
    <name type="scientific">Coccomyxa viridis</name>
    <dbReference type="NCBI Taxonomy" id="1274662"/>
    <lineage>
        <taxon>Eukaryota</taxon>
        <taxon>Viridiplantae</taxon>
        <taxon>Chlorophyta</taxon>
        <taxon>core chlorophytes</taxon>
        <taxon>Trebouxiophyceae</taxon>
        <taxon>Trebouxiophyceae incertae sedis</taxon>
        <taxon>Coccomyxaceae</taxon>
        <taxon>Coccomyxa</taxon>
    </lineage>
</organism>
<evidence type="ECO:0000313" key="4">
    <source>
        <dbReference type="EMBL" id="CAK0781397.1"/>
    </source>
</evidence>
<proteinExistence type="predicted"/>
<feature type="compositionally biased region" description="Low complexity" evidence="1">
    <location>
        <begin position="383"/>
        <end position="395"/>
    </location>
</feature>
<protein>
    <submittedName>
        <fullName evidence="4">Uncharacterized protein</fullName>
    </submittedName>
</protein>
<dbReference type="SUPFAM" id="SSF51197">
    <property type="entry name" value="Clavaminate synthase-like"/>
    <property type="match status" value="1"/>
</dbReference>
<feature type="compositionally biased region" description="Basic residues" evidence="1">
    <location>
        <begin position="372"/>
        <end position="382"/>
    </location>
</feature>
<dbReference type="AlphaFoldDB" id="A0AAV1I6Q8"/>
<feature type="compositionally biased region" description="Acidic residues" evidence="1">
    <location>
        <begin position="339"/>
        <end position="368"/>
    </location>
</feature>
<dbReference type="GO" id="GO:0032454">
    <property type="term" value="F:histone H3K9 demethylase activity"/>
    <property type="evidence" value="ECO:0007669"/>
    <property type="project" value="TreeGrafter"/>
</dbReference>
<feature type="region of interest" description="Disordered" evidence="1">
    <location>
        <begin position="332"/>
        <end position="568"/>
    </location>
</feature>
<dbReference type="PANTHER" id="PTHR10694">
    <property type="entry name" value="LYSINE-SPECIFIC DEMETHYLASE"/>
    <property type="match status" value="1"/>
</dbReference>
<dbReference type="Pfam" id="PF02373">
    <property type="entry name" value="JmjC"/>
    <property type="match status" value="1"/>
</dbReference>
<dbReference type="PANTHER" id="PTHR10694:SF7">
    <property type="entry name" value="[HISTONE H3]-TRIMETHYL-L-LYSINE(9) DEMETHYLASE"/>
    <property type="match status" value="1"/>
</dbReference>
<dbReference type="EMBL" id="CAUYUE010000006">
    <property type="protein sequence ID" value="CAK0781397.1"/>
    <property type="molecule type" value="Genomic_DNA"/>
</dbReference>
<dbReference type="InterPro" id="IPR003347">
    <property type="entry name" value="JmjC_dom"/>
</dbReference>
<evidence type="ECO:0000259" key="2">
    <source>
        <dbReference type="PROSITE" id="PS51183"/>
    </source>
</evidence>
<feature type="region of interest" description="Disordered" evidence="1">
    <location>
        <begin position="614"/>
        <end position="663"/>
    </location>
</feature>
<feature type="compositionally biased region" description="Low complexity" evidence="1">
    <location>
        <begin position="445"/>
        <end position="458"/>
    </location>
</feature>
<dbReference type="GO" id="GO:0000785">
    <property type="term" value="C:chromatin"/>
    <property type="evidence" value="ECO:0007669"/>
    <property type="project" value="TreeGrafter"/>
</dbReference>
<feature type="domain" description="JmjN" evidence="2">
    <location>
        <begin position="8"/>
        <end position="50"/>
    </location>
</feature>
<dbReference type="GO" id="GO:0051864">
    <property type="term" value="F:histone H3K36 demethylase activity"/>
    <property type="evidence" value="ECO:0007669"/>
    <property type="project" value="TreeGrafter"/>
</dbReference>
<keyword evidence="5" id="KW-1185">Reference proteome</keyword>
<feature type="compositionally biased region" description="Polar residues" evidence="1">
    <location>
        <begin position="511"/>
        <end position="527"/>
    </location>
</feature>
<dbReference type="PROSITE" id="PS51184">
    <property type="entry name" value="JMJC"/>
    <property type="match status" value="1"/>
</dbReference>
<sequence length="706" mass="77884">MVVKCQEVPVFHPTLRDVNGSWEAYIESIERRFAHVGLAKIVPPKGWTPRKAGYSDDFDFPIPRPIRQHATGKRGLYRTLLVEQRPMSLAKDFRPQAVEDESLPPAKETPEEVERRFWRNVNLRPPLYGADVPGSLFDEDLKGWNLRRLDSMLSRTLDKHKVQIPGVSTPFLYFGMWRSIFAWHTEDMDLASVNYMHCGAPKAWYCVPPAHRERFERLLEGLLPDMFRACPEFFRHKELLVSPYLLLQNNIPVVRCTQFPGEFIINYPGAYHSGFNHGFNCAESTNFATKSWLPIGVQAGYCDCQKDSVAIQMSLFMNEASPRVQRMIREAEASTTVEGDSDLDTDSDASTGEADESDESASESEEEEVTRKKPGPKPKPKASKAATKVAAQSKKPIVRGGRGMAACVKPEPKRAAAPAERKAKPAVKAPEPRRPPSRKPVGTPARAAGRRAASIPARLRPLDNTPYRRSKAQASAAKAKPGPKPGQKRSPISANLRSKDASESPKRRRLTSSTSQDGQGRTRSSRPASAAQSDNNATKAAAAKHASQPSTKAGAVRKPARKSEQQVTVLRRVLKLTVKAAEAMSKGAVSFLGGASRSMPGDALAHGAIVPACHTRSSLPSPAPGPRTPDKRAHGGPYLPPRNGQIKKPSTSPSLLVPRRPRTRPDYHKIITACCEQLMPGPQETRCQDALRSERCTRRREASLRA</sequence>
<dbReference type="GO" id="GO:0010468">
    <property type="term" value="P:regulation of gene expression"/>
    <property type="evidence" value="ECO:0007669"/>
    <property type="project" value="TreeGrafter"/>
</dbReference>
<evidence type="ECO:0000256" key="1">
    <source>
        <dbReference type="SAM" id="MobiDB-lite"/>
    </source>
</evidence>
<reference evidence="4 5" key="1">
    <citation type="submission" date="2023-10" db="EMBL/GenBank/DDBJ databases">
        <authorList>
            <person name="Maclean D."/>
            <person name="Macfadyen A."/>
        </authorList>
    </citation>
    <scope>NUCLEOTIDE SEQUENCE [LARGE SCALE GENOMIC DNA]</scope>
</reference>
<dbReference type="PROSITE" id="PS51183">
    <property type="entry name" value="JMJN"/>
    <property type="match status" value="1"/>
</dbReference>
<dbReference type="SMART" id="SM00545">
    <property type="entry name" value="JmjN"/>
    <property type="match status" value="1"/>
</dbReference>